<organism evidence="3 4">
    <name type="scientific">Flavobacterium cerinum</name>
    <dbReference type="NCBI Taxonomy" id="2502784"/>
    <lineage>
        <taxon>Bacteria</taxon>
        <taxon>Pseudomonadati</taxon>
        <taxon>Bacteroidota</taxon>
        <taxon>Flavobacteriia</taxon>
        <taxon>Flavobacteriales</taxon>
        <taxon>Flavobacteriaceae</taxon>
        <taxon>Flavobacterium</taxon>
    </lineage>
</organism>
<keyword evidence="2" id="KW-1133">Transmembrane helix</keyword>
<keyword evidence="4" id="KW-1185">Reference proteome</keyword>
<evidence type="ECO:0000256" key="2">
    <source>
        <dbReference type="SAM" id="Phobius"/>
    </source>
</evidence>
<protein>
    <recommendedName>
        <fullName evidence="5">Tetratricopeptide repeat protein</fullName>
    </recommendedName>
</protein>
<dbReference type="Gene3D" id="1.25.40.10">
    <property type="entry name" value="Tetratricopeptide repeat domain"/>
    <property type="match status" value="2"/>
</dbReference>
<dbReference type="Proteomes" id="UP000287527">
    <property type="component" value="Unassembled WGS sequence"/>
</dbReference>
<feature type="transmembrane region" description="Helical" evidence="2">
    <location>
        <begin position="345"/>
        <end position="369"/>
    </location>
</feature>
<reference evidence="3 4" key="1">
    <citation type="submission" date="2019-01" db="EMBL/GenBank/DDBJ databases">
        <title>Flavobacterium sp. nov.,isolated from freshwater.</title>
        <authorList>
            <person name="Zhang R."/>
            <person name="Du Z.-J."/>
        </authorList>
    </citation>
    <scope>NUCLEOTIDE SEQUENCE [LARGE SCALE GENOMIC DNA]</scope>
    <source>
        <strain evidence="3 4">1E403</strain>
    </source>
</reference>
<dbReference type="OrthoDB" id="1452766at2"/>
<dbReference type="EMBL" id="SBII01000021">
    <property type="protein sequence ID" value="RWW91645.1"/>
    <property type="molecule type" value="Genomic_DNA"/>
</dbReference>
<dbReference type="GO" id="GO:0006355">
    <property type="term" value="P:regulation of DNA-templated transcription"/>
    <property type="evidence" value="ECO:0007669"/>
    <property type="project" value="InterPro"/>
</dbReference>
<comment type="caution">
    <text evidence="3">The sequence shown here is derived from an EMBL/GenBank/DDBJ whole genome shotgun (WGS) entry which is preliminary data.</text>
</comment>
<feature type="coiled-coil region" evidence="1">
    <location>
        <begin position="306"/>
        <end position="333"/>
    </location>
</feature>
<evidence type="ECO:0000313" key="3">
    <source>
        <dbReference type="EMBL" id="RWW91645.1"/>
    </source>
</evidence>
<evidence type="ECO:0000313" key="4">
    <source>
        <dbReference type="Proteomes" id="UP000287527"/>
    </source>
</evidence>
<accession>A0A3S3TSA9</accession>
<dbReference type="SUPFAM" id="SSF46894">
    <property type="entry name" value="C-terminal effector domain of the bipartite response regulators"/>
    <property type="match status" value="1"/>
</dbReference>
<sequence>MFLLRFIMNRRIKLIIYIYTFFSALLVLAQNTDHKKITILEERISENRELLMTNPDKAFSDIDNLLKQAIKEQNKEAELILLSRKCWYYTNNDLKNAIDATKKLQAKAEEYKNTHYLATAHVHFSNIYLISGLPVKALDEFEQASELFNKTNYKADPQDVITLRLNAYSAAGGAYIDLNKSHEAAKMLLKANAEIKKLKDSEARNFNLRVNYTNLGEVYSKIDIDSAEYFINHSLLLSDKIKTPDIVQFNNYLVLGYVYKEKKDYIKAIHYYKKAESKISYINPTLENINAIYSSLSEIYKTTDSLEQANNYLEKLQNSLLKQEQNKNKSLHKIINDKLLEEKNYTTYVGIGSGILLLISLGIMFRLYIRNKLLEKQEKADEAYLQINQSVKPQDMDVYKRLAELARNDDKAFIIAFHDQFPGFYEKLLEINPKLVESEIKFCAFLKLKLSTKEIAQIQSIEPATVKNKKNRIRKRLNIPVDVELYYFFNQF</sequence>
<dbReference type="AlphaFoldDB" id="A0A3S3TSA9"/>
<dbReference type="Gene3D" id="1.10.10.10">
    <property type="entry name" value="Winged helix-like DNA-binding domain superfamily/Winged helix DNA-binding domain"/>
    <property type="match status" value="1"/>
</dbReference>
<evidence type="ECO:0008006" key="5">
    <source>
        <dbReference type="Google" id="ProtNLM"/>
    </source>
</evidence>
<keyword evidence="2" id="KW-0812">Transmembrane</keyword>
<gene>
    <name evidence="3" type="ORF">EPI11_18680</name>
</gene>
<keyword evidence="1" id="KW-0175">Coiled coil</keyword>
<keyword evidence="2" id="KW-0472">Membrane</keyword>
<name>A0A3S3TSA9_9FLAO</name>
<evidence type="ECO:0000256" key="1">
    <source>
        <dbReference type="SAM" id="Coils"/>
    </source>
</evidence>
<dbReference type="InterPro" id="IPR011990">
    <property type="entry name" value="TPR-like_helical_dom_sf"/>
</dbReference>
<proteinExistence type="predicted"/>
<dbReference type="SUPFAM" id="SSF48452">
    <property type="entry name" value="TPR-like"/>
    <property type="match status" value="2"/>
</dbReference>
<dbReference type="GO" id="GO:0003677">
    <property type="term" value="F:DNA binding"/>
    <property type="evidence" value="ECO:0007669"/>
    <property type="project" value="InterPro"/>
</dbReference>
<dbReference type="InterPro" id="IPR036388">
    <property type="entry name" value="WH-like_DNA-bd_sf"/>
</dbReference>
<dbReference type="InterPro" id="IPR016032">
    <property type="entry name" value="Sig_transdc_resp-reg_C-effctor"/>
</dbReference>